<dbReference type="Pfam" id="PF00041">
    <property type="entry name" value="fn3"/>
    <property type="match status" value="2"/>
</dbReference>
<dbReference type="InterPro" id="IPR014756">
    <property type="entry name" value="Ig_E-set"/>
</dbReference>
<dbReference type="PANTHER" id="PTHR46708:SF2">
    <property type="entry name" value="FIBRONECTIN TYPE-III DOMAIN-CONTAINING PROTEIN"/>
    <property type="match status" value="1"/>
</dbReference>
<dbReference type="InterPro" id="IPR002909">
    <property type="entry name" value="IPT_dom"/>
</dbReference>
<reference evidence="3 4" key="1">
    <citation type="journal article" date="2015" name="Int. J. Syst. Evol. Microbiol.">
        <title>Tumebacillus algifaecis sp. nov., isolated from decomposing algal scum.</title>
        <authorList>
            <person name="Wu Y.F."/>
            <person name="Zhang B."/>
            <person name="Xing P."/>
            <person name="Wu Q.L."/>
            <person name="Liu S.J."/>
        </authorList>
    </citation>
    <scope>NUCLEOTIDE SEQUENCE [LARGE SCALE GENOMIC DNA]</scope>
    <source>
        <strain evidence="3 4">THMBR28</strain>
    </source>
</reference>
<keyword evidence="1" id="KW-0677">Repeat</keyword>
<dbReference type="InterPro" id="IPR003961">
    <property type="entry name" value="FN3_dom"/>
</dbReference>
<accession>A0A223D425</accession>
<dbReference type="SUPFAM" id="SSF81296">
    <property type="entry name" value="E set domains"/>
    <property type="match status" value="1"/>
</dbReference>
<evidence type="ECO:0000313" key="4">
    <source>
        <dbReference type="Proteomes" id="UP000214688"/>
    </source>
</evidence>
<dbReference type="OrthoDB" id="2378875at2"/>
<dbReference type="CDD" id="cd00063">
    <property type="entry name" value="FN3"/>
    <property type="match status" value="3"/>
</dbReference>
<evidence type="ECO:0000259" key="2">
    <source>
        <dbReference type="PROSITE" id="PS50853"/>
    </source>
</evidence>
<dbReference type="Proteomes" id="UP000214688">
    <property type="component" value="Chromosome"/>
</dbReference>
<dbReference type="InterPro" id="IPR036116">
    <property type="entry name" value="FN3_sf"/>
</dbReference>
<feature type="domain" description="Fibronectin type-III" evidence="2">
    <location>
        <begin position="131"/>
        <end position="231"/>
    </location>
</feature>
<sequence length="1218" mass="133551">MHQHRWSPRWRTPLALLTVLLLIATLIPILPPQQAEADADITLSSSVFPLGYPGTKITLTGGNMFPFHTGAQITLYNQSGQKVDAIADIQYLDNRRMSFTLKPGLIEGHYRLLVMSYETAIAEIHVMSSYDPTNVRVTPGADRDIRIDWTDPGAIDLREVIIQYGPINLTNYLHTVTVPRSQQTVTLRDLEHNKRYKIKLFTRKVDGTTSQGTEFTNNGAGYLAQDSTPPGELTSLVVRSIPNGFDLSWKDPVDPDLSLVTIQYAEHGTNRWSDGYVVAKGVEHAVLREMNTSKRYDFRFTKTDLFGNWSLQVATNNGYGYTFDTTPPSNVTSFSVSAPSKTSALLTWVDPSDSVSADLHHVKIYLRSALTDWISVGRVDKGVRQFTLNGLSGNIEYTFKVTAVDSFGNESSGVTVSRTIDTFSLTDLRNLTVSQESEGGLKLAWSETGTAINFNQFKVYYAPHGTTEFRETVLSNKSTRSAYLRDMPRGTYDLQFRLYDSKGVEQAFHLLDNGGHGFYVAGKSGGNYPAELGGVRIQPVDMKKMLLSWNPASTDGTHVEIYSAERSLSPVWKLVERVDKRIQRYEVSNLLLDRDYFFKLIVVDTNKNTSSYGIIFDNSGYGYNLTSGDIYPPHEVTNASASLSGNALTVSYFEPNDADFEKVMIYAQKLGGSEVKRFDAARGQGGMTIRDLTAGTTYTLRITTVDTSGNESQGVTLTNNGRGFTIPLGSGQAQNEVRNALLIPDTTKLTVRFTDPLSADYKQTVVALKKSTSSSYTSTKTVLKGNNEVTFDGLDPNSMYQVRITTLSTANTESAGVYLGGTTGIGLQPISKVTQANVTEQKGKLTVTWQDPVNTLPSGVQVEVQPRGSSVWSEPLIVQPGTGRAVFTGLSETESYKVRVTTLLNQVASTPVLLENSSSGYRPSPVELYANPSQITYDASLTQRISLLGVNTRFPYNNKEISAKLYTSNGEDVSTAITAQNTNSSTRYDLTLRRSLQPGLYKLVLSTFDDGEFISWIKVVDRAPLVQAVALDQAAMNSGYSSFTAKVTGTGFKTGAKVLIDGTTEVSPSSITSDSLSFTMPSGLLPGVHKVVVKTADGTSAPLGFTVHPFSAAVSYTAATTRSGLHKAEVRVKNHDNNIRNSKVLVMVRKNGKLIETKEFQATFSAFETVNFKLDFGGQNTVYADGPTNSLSIQAFVIDSYTATPLAETVNYYRTLNL</sequence>
<dbReference type="EMBL" id="CP022657">
    <property type="protein sequence ID" value="ASS76341.1"/>
    <property type="molecule type" value="Genomic_DNA"/>
</dbReference>
<keyword evidence="4" id="KW-1185">Reference proteome</keyword>
<organism evidence="3 4">
    <name type="scientific">Tumebacillus algifaecis</name>
    <dbReference type="NCBI Taxonomy" id="1214604"/>
    <lineage>
        <taxon>Bacteria</taxon>
        <taxon>Bacillati</taxon>
        <taxon>Bacillota</taxon>
        <taxon>Bacilli</taxon>
        <taxon>Bacillales</taxon>
        <taxon>Alicyclobacillaceae</taxon>
        <taxon>Tumebacillus</taxon>
    </lineage>
</organism>
<dbReference type="PROSITE" id="PS50853">
    <property type="entry name" value="FN3"/>
    <property type="match status" value="3"/>
</dbReference>
<name>A0A223D425_9BACL</name>
<proteinExistence type="predicted"/>
<dbReference type="Pfam" id="PF01833">
    <property type="entry name" value="TIG"/>
    <property type="match status" value="1"/>
</dbReference>
<gene>
    <name evidence="3" type="ORF">CIG75_16220</name>
</gene>
<dbReference type="InterPro" id="IPR050991">
    <property type="entry name" value="ECM_Regulatory_Proteins"/>
</dbReference>
<protein>
    <recommendedName>
        <fullName evidence="2">Fibronectin type-III domain-containing protein</fullName>
    </recommendedName>
</protein>
<dbReference type="SMART" id="SM00060">
    <property type="entry name" value="FN3"/>
    <property type="match status" value="8"/>
</dbReference>
<dbReference type="PANTHER" id="PTHR46708">
    <property type="entry name" value="TENASCIN"/>
    <property type="match status" value="1"/>
</dbReference>
<feature type="domain" description="Fibronectin type-III" evidence="2">
    <location>
        <begin position="829"/>
        <end position="924"/>
    </location>
</feature>
<dbReference type="AlphaFoldDB" id="A0A223D425"/>
<dbReference type="RefSeq" id="WP_094237574.1">
    <property type="nucleotide sequence ID" value="NZ_CP022657.1"/>
</dbReference>
<dbReference type="SUPFAM" id="SSF49265">
    <property type="entry name" value="Fibronectin type III"/>
    <property type="match status" value="4"/>
</dbReference>
<dbReference type="Gene3D" id="2.60.40.10">
    <property type="entry name" value="Immunoglobulins"/>
    <property type="match status" value="7"/>
</dbReference>
<dbReference type="KEGG" id="tab:CIG75_16220"/>
<evidence type="ECO:0000256" key="1">
    <source>
        <dbReference type="ARBA" id="ARBA00022737"/>
    </source>
</evidence>
<feature type="domain" description="Fibronectin type-III" evidence="2">
    <location>
        <begin position="327"/>
        <end position="425"/>
    </location>
</feature>
<dbReference type="InterPro" id="IPR013783">
    <property type="entry name" value="Ig-like_fold"/>
</dbReference>
<evidence type="ECO:0000313" key="3">
    <source>
        <dbReference type="EMBL" id="ASS76341.1"/>
    </source>
</evidence>